<evidence type="ECO:0000256" key="8">
    <source>
        <dbReference type="ARBA" id="ARBA00032005"/>
    </source>
</evidence>
<name>A0ABR2W2D6_9FUNG</name>
<dbReference type="PANTHER" id="PTHR11644:SF2">
    <property type="entry name" value="CYTIDINE DEAMINASE"/>
    <property type="match status" value="1"/>
</dbReference>
<dbReference type="PANTHER" id="PTHR11644">
    <property type="entry name" value="CYTIDINE DEAMINASE"/>
    <property type="match status" value="1"/>
</dbReference>
<dbReference type="Pfam" id="PF00383">
    <property type="entry name" value="dCMP_cyt_deam_1"/>
    <property type="match status" value="1"/>
</dbReference>
<comment type="caution">
    <text evidence="12">The sequence shown here is derived from an EMBL/GenBank/DDBJ whole genome shotgun (WGS) entry which is preliminary data.</text>
</comment>
<comment type="function">
    <text evidence="2 10">This enzyme scavenges exogenous and endogenous cytidine and 2'-deoxycytidine for UMP synthesis.</text>
</comment>
<dbReference type="NCBIfam" id="NF004064">
    <property type="entry name" value="PRK05578.1"/>
    <property type="match status" value="1"/>
</dbReference>
<evidence type="ECO:0000313" key="12">
    <source>
        <dbReference type="EMBL" id="KAK9716974.1"/>
    </source>
</evidence>
<evidence type="ECO:0000256" key="7">
    <source>
        <dbReference type="ARBA" id="ARBA00022833"/>
    </source>
</evidence>
<evidence type="ECO:0000256" key="1">
    <source>
        <dbReference type="ARBA" id="ARBA00001947"/>
    </source>
</evidence>
<evidence type="ECO:0000259" key="11">
    <source>
        <dbReference type="PROSITE" id="PS51747"/>
    </source>
</evidence>
<dbReference type="InterPro" id="IPR016193">
    <property type="entry name" value="Cytidine_deaminase-like"/>
</dbReference>
<dbReference type="InterPro" id="IPR050202">
    <property type="entry name" value="Cyt/Deoxycyt_deaminase"/>
</dbReference>
<evidence type="ECO:0000256" key="4">
    <source>
        <dbReference type="ARBA" id="ARBA00012783"/>
    </source>
</evidence>
<gene>
    <name evidence="12" type="ORF">K7432_006520</name>
</gene>
<reference evidence="12 13" key="1">
    <citation type="submission" date="2023-04" db="EMBL/GenBank/DDBJ databases">
        <title>Genome of Basidiobolus ranarum AG-B5.</title>
        <authorList>
            <person name="Stajich J.E."/>
            <person name="Carter-House D."/>
            <person name="Gryganskyi A."/>
        </authorList>
    </citation>
    <scope>NUCLEOTIDE SEQUENCE [LARGE SCALE GENOMIC DNA]</scope>
    <source>
        <strain evidence="12 13">AG-B5</strain>
    </source>
</reference>
<dbReference type="PROSITE" id="PS51747">
    <property type="entry name" value="CYT_DCMP_DEAMINASES_2"/>
    <property type="match status" value="1"/>
</dbReference>
<dbReference type="Gene3D" id="3.40.140.10">
    <property type="entry name" value="Cytidine Deaminase, domain 2"/>
    <property type="match status" value="1"/>
</dbReference>
<evidence type="ECO:0000256" key="6">
    <source>
        <dbReference type="ARBA" id="ARBA00022801"/>
    </source>
</evidence>
<dbReference type="Proteomes" id="UP001479436">
    <property type="component" value="Unassembled WGS sequence"/>
</dbReference>
<sequence length="142" mass="15919">MSNVQLTKEQENTLIDMSLEARNYSYSPYSKFRVGAALLTDTNEYYKGCNIENASFGAGVCAERCAFQKAISEGHQKFIAIACSTDAETFTTPCGICRQFMAEFGIDLIVILVKHDRTTKTMTLKELLPEYFGPKDLEAFNK</sequence>
<evidence type="ECO:0000256" key="2">
    <source>
        <dbReference type="ARBA" id="ARBA00003949"/>
    </source>
</evidence>
<dbReference type="InterPro" id="IPR002125">
    <property type="entry name" value="CMP_dCMP_dom"/>
</dbReference>
<protein>
    <recommendedName>
        <fullName evidence="4 10">Cytidine deaminase</fullName>
        <ecNumber evidence="4 10">3.5.4.5</ecNumber>
    </recommendedName>
    <alternativeName>
        <fullName evidence="8 10">Cytidine aminohydrolase</fullName>
    </alternativeName>
</protein>
<dbReference type="EC" id="3.5.4.5" evidence="4 10"/>
<evidence type="ECO:0000256" key="5">
    <source>
        <dbReference type="ARBA" id="ARBA00022723"/>
    </source>
</evidence>
<dbReference type="CDD" id="cd01283">
    <property type="entry name" value="cytidine_deaminase"/>
    <property type="match status" value="1"/>
</dbReference>
<comment type="similarity">
    <text evidence="3 10">Belongs to the cytidine and deoxycytidylate deaminase family.</text>
</comment>
<keyword evidence="5 10" id="KW-0479">Metal-binding</keyword>
<keyword evidence="13" id="KW-1185">Reference proteome</keyword>
<evidence type="ECO:0000256" key="3">
    <source>
        <dbReference type="ARBA" id="ARBA00006576"/>
    </source>
</evidence>
<proteinExistence type="inferred from homology"/>
<evidence type="ECO:0000313" key="13">
    <source>
        <dbReference type="Proteomes" id="UP001479436"/>
    </source>
</evidence>
<dbReference type="EMBL" id="JASJQH010007166">
    <property type="protein sequence ID" value="KAK9716974.1"/>
    <property type="molecule type" value="Genomic_DNA"/>
</dbReference>
<dbReference type="InterPro" id="IPR006262">
    <property type="entry name" value="Cyt_deam_tetra"/>
</dbReference>
<accession>A0ABR2W2D6</accession>
<dbReference type="SUPFAM" id="SSF53927">
    <property type="entry name" value="Cytidine deaminase-like"/>
    <property type="match status" value="1"/>
</dbReference>
<dbReference type="NCBIfam" id="TIGR01354">
    <property type="entry name" value="cyt_deam_tetra"/>
    <property type="match status" value="1"/>
</dbReference>
<comment type="catalytic activity">
    <reaction evidence="10">
        <text>2'-deoxycytidine + H2O + H(+) = 2'-deoxyuridine + NH4(+)</text>
        <dbReference type="Rhea" id="RHEA:13433"/>
        <dbReference type="ChEBI" id="CHEBI:15377"/>
        <dbReference type="ChEBI" id="CHEBI:15378"/>
        <dbReference type="ChEBI" id="CHEBI:15698"/>
        <dbReference type="ChEBI" id="CHEBI:16450"/>
        <dbReference type="ChEBI" id="CHEBI:28938"/>
        <dbReference type="EC" id="3.5.4.5"/>
    </reaction>
</comment>
<feature type="domain" description="CMP/dCMP-type deaminase" evidence="11">
    <location>
        <begin position="9"/>
        <end position="135"/>
    </location>
</feature>
<organism evidence="12 13">
    <name type="scientific">Basidiobolus ranarum</name>
    <dbReference type="NCBI Taxonomy" id="34480"/>
    <lineage>
        <taxon>Eukaryota</taxon>
        <taxon>Fungi</taxon>
        <taxon>Fungi incertae sedis</taxon>
        <taxon>Zoopagomycota</taxon>
        <taxon>Entomophthoromycotina</taxon>
        <taxon>Basidiobolomycetes</taxon>
        <taxon>Basidiobolales</taxon>
        <taxon>Basidiobolaceae</taxon>
        <taxon>Basidiobolus</taxon>
    </lineage>
</organism>
<comment type="cofactor">
    <cofactor evidence="1 10">
        <name>Zn(2+)</name>
        <dbReference type="ChEBI" id="CHEBI:29105"/>
    </cofactor>
</comment>
<keyword evidence="7 10" id="KW-0862">Zinc</keyword>
<evidence type="ECO:0000256" key="10">
    <source>
        <dbReference type="RuleBase" id="RU364006"/>
    </source>
</evidence>
<comment type="catalytic activity">
    <reaction evidence="9 10">
        <text>cytidine + H2O + H(+) = uridine + NH4(+)</text>
        <dbReference type="Rhea" id="RHEA:16069"/>
        <dbReference type="ChEBI" id="CHEBI:15377"/>
        <dbReference type="ChEBI" id="CHEBI:15378"/>
        <dbReference type="ChEBI" id="CHEBI:16704"/>
        <dbReference type="ChEBI" id="CHEBI:17562"/>
        <dbReference type="ChEBI" id="CHEBI:28938"/>
        <dbReference type="EC" id="3.5.4.5"/>
    </reaction>
</comment>
<keyword evidence="6 10" id="KW-0378">Hydrolase</keyword>
<evidence type="ECO:0000256" key="9">
    <source>
        <dbReference type="ARBA" id="ARBA00049558"/>
    </source>
</evidence>